<sequence length="93" mass="10480">MYSSCSLKGFFHDHQNHRKGGGDVDMGGFDTKYRNQSSQSSDADDGSEYPIWGDDSHSDWLPTRSGDGRQKKSAKHLSVKSRENKCRNKIQTV</sequence>
<name>A7EVT2_SCLS1</name>
<dbReference type="RefSeq" id="XP_001589719.1">
    <property type="nucleotide sequence ID" value="XM_001589669.1"/>
</dbReference>
<dbReference type="InParanoid" id="A7EVT2"/>
<dbReference type="EMBL" id="CH476633">
    <property type="protein sequence ID" value="EDN93574.1"/>
    <property type="molecule type" value="Genomic_DNA"/>
</dbReference>
<dbReference type="GeneID" id="5485554"/>
<proteinExistence type="predicted"/>
<feature type="region of interest" description="Disordered" evidence="1">
    <location>
        <begin position="12"/>
        <end position="93"/>
    </location>
</feature>
<keyword evidence="3" id="KW-1185">Reference proteome</keyword>
<dbReference type="Proteomes" id="UP000001312">
    <property type="component" value="Unassembled WGS sequence"/>
</dbReference>
<evidence type="ECO:0000256" key="1">
    <source>
        <dbReference type="SAM" id="MobiDB-lite"/>
    </source>
</evidence>
<dbReference type="AlphaFoldDB" id="A7EVT2"/>
<dbReference type="HOGENOM" id="CLU_2401019_0_0_1"/>
<protein>
    <submittedName>
        <fullName evidence="2">Uncharacterized protein</fullName>
    </submittedName>
</protein>
<reference evidence="3" key="1">
    <citation type="journal article" date="2011" name="PLoS Genet.">
        <title>Genomic analysis of the necrotrophic fungal pathogens Sclerotinia sclerotiorum and Botrytis cinerea.</title>
        <authorList>
            <person name="Amselem J."/>
            <person name="Cuomo C.A."/>
            <person name="van Kan J.A."/>
            <person name="Viaud M."/>
            <person name="Benito E.P."/>
            <person name="Couloux A."/>
            <person name="Coutinho P.M."/>
            <person name="de Vries R.P."/>
            <person name="Dyer P.S."/>
            <person name="Fillinger S."/>
            <person name="Fournier E."/>
            <person name="Gout L."/>
            <person name="Hahn M."/>
            <person name="Kohn L."/>
            <person name="Lapalu N."/>
            <person name="Plummer K.M."/>
            <person name="Pradier J.M."/>
            <person name="Quevillon E."/>
            <person name="Sharon A."/>
            <person name="Simon A."/>
            <person name="ten Have A."/>
            <person name="Tudzynski B."/>
            <person name="Tudzynski P."/>
            <person name="Wincker P."/>
            <person name="Andrew M."/>
            <person name="Anthouard V."/>
            <person name="Beever R.E."/>
            <person name="Beffa R."/>
            <person name="Benoit I."/>
            <person name="Bouzid O."/>
            <person name="Brault B."/>
            <person name="Chen Z."/>
            <person name="Choquer M."/>
            <person name="Collemare J."/>
            <person name="Cotton P."/>
            <person name="Danchin E.G."/>
            <person name="Da Silva C."/>
            <person name="Gautier A."/>
            <person name="Giraud C."/>
            <person name="Giraud T."/>
            <person name="Gonzalez C."/>
            <person name="Grossetete S."/>
            <person name="Guldener U."/>
            <person name="Henrissat B."/>
            <person name="Howlett B.J."/>
            <person name="Kodira C."/>
            <person name="Kretschmer M."/>
            <person name="Lappartient A."/>
            <person name="Leroch M."/>
            <person name="Levis C."/>
            <person name="Mauceli E."/>
            <person name="Neuveglise C."/>
            <person name="Oeser B."/>
            <person name="Pearson M."/>
            <person name="Poulain J."/>
            <person name="Poussereau N."/>
            <person name="Quesneville H."/>
            <person name="Rascle C."/>
            <person name="Schumacher J."/>
            <person name="Segurens B."/>
            <person name="Sexton A."/>
            <person name="Silva E."/>
            <person name="Sirven C."/>
            <person name="Soanes D.M."/>
            <person name="Talbot N.J."/>
            <person name="Templeton M."/>
            <person name="Yandava C."/>
            <person name="Yarden O."/>
            <person name="Zeng Q."/>
            <person name="Rollins J.A."/>
            <person name="Lebrun M.H."/>
            <person name="Dickman M."/>
        </authorList>
    </citation>
    <scope>NUCLEOTIDE SEQUENCE [LARGE SCALE GENOMIC DNA]</scope>
    <source>
        <strain evidence="3">ATCC 18683 / 1980 / Ss-1</strain>
    </source>
</reference>
<evidence type="ECO:0000313" key="3">
    <source>
        <dbReference type="Proteomes" id="UP000001312"/>
    </source>
</evidence>
<dbReference type="KEGG" id="ssl:SS1G_09441"/>
<accession>A7EVT2</accession>
<organism evidence="2 3">
    <name type="scientific">Sclerotinia sclerotiorum (strain ATCC 18683 / 1980 / Ss-1)</name>
    <name type="common">White mold</name>
    <name type="synonym">Whetzelinia sclerotiorum</name>
    <dbReference type="NCBI Taxonomy" id="665079"/>
    <lineage>
        <taxon>Eukaryota</taxon>
        <taxon>Fungi</taxon>
        <taxon>Dikarya</taxon>
        <taxon>Ascomycota</taxon>
        <taxon>Pezizomycotina</taxon>
        <taxon>Leotiomycetes</taxon>
        <taxon>Helotiales</taxon>
        <taxon>Sclerotiniaceae</taxon>
        <taxon>Sclerotinia</taxon>
    </lineage>
</organism>
<gene>
    <name evidence="2" type="ORF">SS1G_09441</name>
</gene>
<evidence type="ECO:0000313" key="2">
    <source>
        <dbReference type="EMBL" id="EDN93574.1"/>
    </source>
</evidence>